<dbReference type="AlphaFoldDB" id="A0A0F9VJM7"/>
<comment type="caution">
    <text evidence="2">The sequence shown here is derived from an EMBL/GenBank/DDBJ whole genome shotgun (WGS) entry which is preliminary data.</text>
</comment>
<dbReference type="EMBL" id="LAZR01000019">
    <property type="protein sequence ID" value="KKO05276.1"/>
    <property type="molecule type" value="Genomic_DNA"/>
</dbReference>
<organism evidence="2">
    <name type="scientific">marine sediment metagenome</name>
    <dbReference type="NCBI Taxonomy" id="412755"/>
    <lineage>
        <taxon>unclassified sequences</taxon>
        <taxon>metagenomes</taxon>
        <taxon>ecological metagenomes</taxon>
    </lineage>
</organism>
<proteinExistence type="predicted"/>
<evidence type="ECO:0000256" key="1">
    <source>
        <dbReference type="SAM" id="MobiDB-lite"/>
    </source>
</evidence>
<evidence type="ECO:0000313" key="2">
    <source>
        <dbReference type="EMBL" id="KKO05276.1"/>
    </source>
</evidence>
<sequence>MPSDIEINVARKHQKSATNPMAALAGGSISANE</sequence>
<gene>
    <name evidence="2" type="ORF">LCGC14_0075470</name>
</gene>
<feature type="region of interest" description="Disordered" evidence="1">
    <location>
        <begin position="1"/>
        <end position="33"/>
    </location>
</feature>
<protein>
    <submittedName>
        <fullName evidence="2">Uncharacterized protein</fullName>
    </submittedName>
</protein>
<reference evidence="2" key="1">
    <citation type="journal article" date="2015" name="Nature">
        <title>Complex archaea that bridge the gap between prokaryotes and eukaryotes.</title>
        <authorList>
            <person name="Spang A."/>
            <person name="Saw J.H."/>
            <person name="Jorgensen S.L."/>
            <person name="Zaremba-Niedzwiedzka K."/>
            <person name="Martijn J."/>
            <person name="Lind A.E."/>
            <person name="van Eijk R."/>
            <person name="Schleper C."/>
            <person name="Guy L."/>
            <person name="Ettema T.J."/>
        </authorList>
    </citation>
    <scope>NUCLEOTIDE SEQUENCE</scope>
</reference>
<accession>A0A0F9VJM7</accession>
<name>A0A0F9VJM7_9ZZZZ</name>